<name>A0ACC0BEP9_CATRO</name>
<dbReference type="Proteomes" id="UP001060085">
    <property type="component" value="Linkage Group LG03"/>
</dbReference>
<sequence length="171" mass="18783">MANCFFILFVTTIPVFISQSDGRYLRPSDHGLAYQNTSNLAKEYMPAEMLSFFNGGNKTTSVQSPSTPLPEARNLSSSDPGAATWWSKNRKSRDEKNGKNQVRTVLLVTSLVCGLTGVLLLVVSAFVFIYRYRKQRLEAEIAKQRSSSAPESSSAALALALPSVVNKKDSK</sequence>
<organism evidence="1 2">
    <name type="scientific">Catharanthus roseus</name>
    <name type="common">Madagascar periwinkle</name>
    <name type="synonym">Vinca rosea</name>
    <dbReference type="NCBI Taxonomy" id="4058"/>
    <lineage>
        <taxon>Eukaryota</taxon>
        <taxon>Viridiplantae</taxon>
        <taxon>Streptophyta</taxon>
        <taxon>Embryophyta</taxon>
        <taxon>Tracheophyta</taxon>
        <taxon>Spermatophyta</taxon>
        <taxon>Magnoliopsida</taxon>
        <taxon>eudicotyledons</taxon>
        <taxon>Gunneridae</taxon>
        <taxon>Pentapetalae</taxon>
        <taxon>asterids</taxon>
        <taxon>lamiids</taxon>
        <taxon>Gentianales</taxon>
        <taxon>Apocynaceae</taxon>
        <taxon>Rauvolfioideae</taxon>
        <taxon>Vinceae</taxon>
        <taxon>Catharanthinae</taxon>
        <taxon>Catharanthus</taxon>
    </lineage>
</organism>
<accession>A0ACC0BEP9</accession>
<dbReference type="EMBL" id="CM044703">
    <property type="protein sequence ID" value="KAI5671100.1"/>
    <property type="molecule type" value="Genomic_DNA"/>
</dbReference>
<gene>
    <name evidence="1" type="ORF">M9H77_11464</name>
</gene>
<proteinExistence type="predicted"/>
<evidence type="ECO:0000313" key="1">
    <source>
        <dbReference type="EMBL" id="KAI5671100.1"/>
    </source>
</evidence>
<protein>
    <submittedName>
        <fullName evidence="1">Uncharacterized protein</fullName>
    </submittedName>
</protein>
<comment type="caution">
    <text evidence="1">The sequence shown here is derived from an EMBL/GenBank/DDBJ whole genome shotgun (WGS) entry which is preliminary data.</text>
</comment>
<evidence type="ECO:0000313" key="2">
    <source>
        <dbReference type="Proteomes" id="UP001060085"/>
    </source>
</evidence>
<reference evidence="2" key="1">
    <citation type="journal article" date="2023" name="Nat. Plants">
        <title>Single-cell RNA sequencing provides a high-resolution roadmap for understanding the multicellular compartmentation of specialized metabolism.</title>
        <authorList>
            <person name="Sun S."/>
            <person name="Shen X."/>
            <person name="Li Y."/>
            <person name="Li Y."/>
            <person name="Wang S."/>
            <person name="Li R."/>
            <person name="Zhang H."/>
            <person name="Shen G."/>
            <person name="Guo B."/>
            <person name="Wei J."/>
            <person name="Xu J."/>
            <person name="St-Pierre B."/>
            <person name="Chen S."/>
            <person name="Sun C."/>
        </authorList>
    </citation>
    <scope>NUCLEOTIDE SEQUENCE [LARGE SCALE GENOMIC DNA]</scope>
</reference>
<keyword evidence="2" id="KW-1185">Reference proteome</keyword>